<proteinExistence type="predicted"/>
<organism evidence="2 3">
    <name type="scientific">Streptomyces venetus</name>
    <dbReference type="NCBI Taxonomy" id="1701086"/>
    <lineage>
        <taxon>Bacteria</taxon>
        <taxon>Bacillati</taxon>
        <taxon>Actinomycetota</taxon>
        <taxon>Actinomycetes</taxon>
        <taxon>Kitasatosporales</taxon>
        <taxon>Streptomycetaceae</taxon>
        <taxon>Streptomyces</taxon>
    </lineage>
</organism>
<feature type="region of interest" description="Disordered" evidence="1">
    <location>
        <begin position="37"/>
        <end position="56"/>
    </location>
</feature>
<sequence length="149" mass="15940">MVGDGRRFDLPQGPATAFAFGPAPAGQRESVVVAPQESGACAEASPRRREGENGRIVGLDAATSQALAPRWKDRAVRDPGKILLDVALAVALSGDRLVKVGLLRGIPPCSGWWPPTRPSPRFTLVAGHKRAVVAIRTARPERRFRGCSR</sequence>
<accession>A0ABP8HK65</accession>
<name>A0ABP8HK65_9ACTN</name>
<reference evidence="3" key="1">
    <citation type="journal article" date="2019" name="Int. J. Syst. Evol. Microbiol.">
        <title>The Global Catalogue of Microorganisms (GCM) 10K type strain sequencing project: providing services to taxonomists for standard genome sequencing and annotation.</title>
        <authorList>
            <consortium name="The Broad Institute Genomics Platform"/>
            <consortium name="The Broad Institute Genome Sequencing Center for Infectious Disease"/>
            <person name="Wu L."/>
            <person name="Ma J."/>
        </authorList>
    </citation>
    <scope>NUCLEOTIDE SEQUENCE [LARGE SCALE GENOMIC DNA]</scope>
    <source>
        <strain evidence="3">JCM 31290</strain>
    </source>
</reference>
<protein>
    <submittedName>
        <fullName evidence="2">Uncharacterized protein</fullName>
    </submittedName>
</protein>
<evidence type="ECO:0000256" key="1">
    <source>
        <dbReference type="SAM" id="MobiDB-lite"/>
    </source>
</evidence>
<evidence type="ECO:0000313" key="2">
    <source>
        <dbReference type="EMBL" id="GAA4340374.1"/>
    </source>
</evidence>
<dbReference type="Proteomes" id="UP001501115">
    <property type="component" value="Unassembled WGS sequence"/>
</dbReference>
<comment type="caution">
    <text evidence="2">The sequence shown here is derived from an EMBL/GenBank/DDBJ whole genome shotgun (WGS) entry which is preliminary data.</text>
</comment>
<evidence type="ECO:0000313" key="3">
    <source>
        <dbReference type="Proteomes" id="UP001501115"/>
    </source>
</evidence>
<gene>
    <name evidence="2" type="ORF">GCM10023086_75870</name>
</gene>
<keyword evidence="3" id="KW-1185">Reference proteome</keyword>
<dbReference type="EMBL" id="BAABET010000019">
    <property type="protein sequence ID" value="GAA4340374.1"/>
    <property type="molecule type" value="Genomic_DNA"/>
</dbReference>